<gene>
    <name evidence="2" type="ordered locus">Igni_0776</name>
</gene>
<protein>
    <submittedName>
        <fullName evidence="2">Uncharacterized protein</fullName>
    </submittedName>
</protein>
<name>A8AAK6_IGNH4</name>
<sequence length="131" mass="15806">MDEEKLNEIRKKMLINALKKSFEYFPIRYAMLCYDTILKTFNIVVKFDDKPSLHAADLHDYIYTRYGLDPRFYVVNTLNPMTRERMLKECEFVEGDREEYLRDLEEAEREAREFERNLKDVAKLYGVRGSE</sequence>
<evidence type="ECO:0000313" key="3">
    <source>
        <dbReference type="Proteomes" id="UP000000262"/>
    </source>
</evidence>
<feature type="coiled-coil region" evidence="1">
    <location>
        <begin position="90"/>
        <end position="124"/>
    </location>
</feature>
<proteinExistence type="predicted"/>
<evidence type="ECO:0000256" key="1">
    <source>
        <dbReference type="SAM" id="Coils"/>
    </source>
</evidence>
<dbReference type="EMBL" id="CP000816">
    <property type="protein sequence ID" value="ABU81958.1"/>
    <property type="molecule type" value="Genomic_DNA"/>
</dbReference>
<accession>A8AAK6</accession>
<dbReference type="RefSeq" id="WP_012122922.1">
    <property type="nucleotide sequence ID" value="NC_009776.1"/>
</dbReference>
<dbReference type="HOGENOM" id="CLU_1922764_0_0_2"/>
<keyword evidence="1" id="KW-0175">Coiled coil</keyword>
<dbReference type="STRING" id="453591.Igni_0776"/>
<dbReference type="KEGG" id="iho:Igni_0776"/>
<reference evidence="2 3" key="1">
    <citation type="journal article" date="2008" name="Genome Biol.">
        <title>A genomic analysis of the archaeal system Ignicoccus hospitalis-Nanoarchaeum equitans.</title>
        <authorList>
            <person name="Podar M."/>
            <person name="Anderson I."/>
            <person name="Makarova K.S."/>
            <person name="Elkins J.G."/>
            <person name="Ivanova N."/>
            <person name="Wall M.A."/>
            <person name="Lykidis A."/>
            <person name="Mavromatis K."/>
            <person name="Sun H."/>
            <person name="Hudson M.E."/>
            <person name="Chen W."/>
            <person name="Deciu C."/>
            <person name="Hutchison D."/>
            <person name="Eads J.R."/>
            <person name="Anderson A."/>
            <person name="Fernandes F."/>
            <person name="Szeto E."/>
            <person name="Lapidus A."/>
            <person name="Kyrpides N.C."/>
            <person name="Saier M.H.Jr."/>
            <person name="Richardson P.M."/>
            <person name="Rachel R."/>
            <person name="Huber H."/>
            <person name="Eisen J.A."/>
            <person name="Koonin E.V."/>
            <person name="Keller M."/>
            <person name="Stetter K.O."/>
        </authorList>
    </citation>
    <scope>NUCLEOTIDE SEQUENCE [LARGE SCALE GENOMIC DNA]</scope>
    <source>
        <strain evidence="3">KIN4/I / DSM 18386 / JCM 14125</strain>
    </source>
</reference>
<keyword evidence="3" id="KW-1185">Reference proteome</keyword>
<dbReference type="AlphaFoldDB" id="A8AAK6"/>
<evidence type="ECO:0000313" key="2">
    <source>
        <dbReference type="EMBL" id="ABU81958.1"/>
    </source>
</evidence>
<organism evidence="2 3">
    <name type="scientific">Ignicoccus hospitalis (strain KIN4/I / DSM 18386 / JCM 14125)</name>
    <dbReference type="NCBI Taxonomy" id="453591"/>
    <lineage>
        <taxon>Archaea</taxon>
        <taxon>Thermoproteota</taxon>
        <taxon>Thermoprotei</taxon>
        <taxon>Desulfurococcales</taxon>
        <taxon>Desulfurococcaceae</taxon>
        <taxon>Ignicoccus</taxon>
    </lineage>
</organism>
<dbReference type="GeneID" id="5561848"/>
<dbReference type="Proteomes" id="UP000000262">
    <property type="component" value="Chromosome"/>
</dbReference>